<dbReference type="GO" id="GO:0006261">
    <property type="term" value="P:DNA-templated DNA replication"/>
    <property type="evidence" value="ECO:0007669"/>
    <property type="project" value="TreeGrafter"/>
</dbReference>
<dbReference type="Gene3D" id="3.40.50.300">
    <property type="entry name" value="P-loop containing nucleotide triphosphate hydrolases"/>
    <property type="match status" value="1"/>
</dbReference>
<protein>
    <submittedName>
        <fullName evidence="1">DNA polymerase III subunit delta</fullName>
        <ecNumber evidence="1">2.7.7.7</ecNumber>
    </submittedName>
</protein>
<sequence length="337" mass="38131">MEPTEMIAEIKRQQPKLVEQFKQAVASKQLAHAFLFTGPKGHGQKMFAEWLAMRLMCEHVSEDGEPDGTCSQCLRIAKHEHPDVIEVEPDGQSIKIEQIRFLRDEFTKTAVEGDQKIFIISAADTMTDNAANGLLKFIEEPVGQQLAILIAENRQQVLPTIVSRTQVVDFYEQSPEAYRAALREMGYDASVIELVSQLTDSVTTASEWLVDDWLMSARMAMVDLVGKIVRLDSQAFLTVQTTLMPLATNKALNRIWLQLFAAAWRDILLLVNQENIVPYFPESKTWAQDAQRYSFEAILKVQENLLKAPQMLDMNISLQTTLETLVLQSQFELAGKI</sequence>
<dbReference type="Pfam" id="PF13177">
    <property type="entry name" value="DNA_pol3_delta2"/>
    <property type="match status" value="1"/>
</dbReference>
<dbReference type="Proteomes" id="UP000515800">
    <property type="component" value="Chromosome"/>
</dbReference>
<keyword evidence="1" id="KW-0548">Nucleotidyltransferase</keyword>
<dbReference type="InterPro" id="IPR050238">
    <property type="entry name" value="DNA_Rep/Repair_Clamp_Loader"/>
</dbReference>
<reference evidence="1 2" key="1">
    <citation type="submission" date="2020-08" db="EMBL/GenBank/DDBJ databases">
        <title>Genome sequence of Weissella diestrammenae KACC 16890T.</title>
        <authorList>
            <person name="Hyun D.-W."/>
            <person name="Bae J.-W."/>
        </authorList>
    </citation>
    <scope>NUCLEOTIDE SEQUENCE [LARGE SCALE GENOMIC DNA]</scope>
    <source>
        <strain evidence="1 2">KACC 16890</strain>
    </source>
</reference>
<keyword evidence="2" id="KW-1185">Reference proteome</keyword>
<dbReference type="InterPro" id="IPR004622">
    <property type="entry name" value="DNA_pol_HolB"/>
</dbReference>
<dbReference type="FunFam" id="3.40.50.300:FF:001255">
    <property type="entry name" value="DNA polymerase III subunit delta"/>
    <property type="match status" value="1"/>
</dbReference>
<organism evidence="1 2">
    <name type="scientific">Weissella diestrammenae</name>
    <dbReference type="NCBI Taxonomy" id="1162633"/>
    <lineage>
        <taxon>Bacteria</taxon>
        <taxon>Bacillati</taxon>
        <taxon>Bacillota</taxon>
        <taxon>Bacilli</taxon>
        <taxon>Lactobacillales</taxon>
        <taxon>Lactobacillaceae</taxon>
        <taxon>Weissella</taxon>
    </lineage>
</organism>
<keyword evidence="1" id="KW-0808">Transferase</keyword>
<dbReference type="NCBIfam" id="TIGR00678">
    <property type="entry name" value="holB"/>
    <property type="match status" value="1"/>
</dbReference>
<evidence type="ECO:0000313" key="2">
    <source>
        <dbReference type="Proteomes" id="UP000515800"/>
    </source>
</evidence>
<dbReference type="RefSeq" id="WP_187528502.1">
    <property type="nucleotide sequence ID" value="NZ_CP060724.1"/>
</dbReference>
<dbReference type="GO" id="GO:0003887">
    <property type="term" value="F:DNA-directed DNA polymerase activity"/>
    <property type="evidence" value="ECO:0007669"/>
    <property type="project" value="UniProtKB-EC"/>
</dbReference>
<dbReference type="PANTHER" id="PTHR11669">
    <property type="entry name" value="REPLICATION FACTOR C / DNA POLYMERASE III GAMMA-TAU SUBUNIT"/>
    <property type="match status" value="1"/>
</dbReference>
<evidence type="ECO:0000313" key="1">
    <source>
        <dbReference type="EMBL" id="QNN74667.1"/>
    </source>
</evidence>
<accession>A0A7G9T3J2</accession>
<dbReference type="KEGG" id="wdi:H9L19_04325"/>
<gene>
    <name evidence="1" type="primary">holB</name>
    <name evidence="1" type="ORF">H9L19_04325</name>
</gene>
<dbReference type="AlphaFoldDB" id="A0A7G9T3J2"/>
<dbReference type="EMBL" id="CP060724">
    <property type="protein sequence ID" value="QNN74667.1"/>
    <property type="molecule type" value="Genomic_DNA"/>
</dbReference>
<dbReference type="SUPFAM" id="SSF52540">
    <property type="entry name" value="P-loop containing nucleoside triphosphate hydrolases"/>
    <property type="match status" value="1"/>
</dbReference>
<dbReference type="EC" id="2.7.7.7" evidence="1"/>
<dbReference type="PANTHER" id="PTHR11669:SF8">
    <property type="entry name" value="DNA POLYMERASE III SUBUNIT DELTA"/>
    <property type="match status" value="1"/>
</dbReference>
<name>A0A7G9T3J2_9LACO</name>
<dbReference type="InterPro" id="IPR027417">
    <property type="entry name" value="P-loop_NTPase"/>
</dbReference>
<dbReference type="GO" id="GO:0008408">
    <property type="term" value="F:3'-5' exonuclease activity"/>
    <property type="evidence" value="ECO:0007669"/>
    <property type="project" value="InterPro"/>
</dbReference>
<proteinExistence type="predicted"/>